<evidence type="ECO:0000313" key="3">
    <source>
        <dbReference type="Proteomes" id="UP000314294"/>
    </source>
</evidence>
<protein>
    <submittedName>
        <fullName evidence="2">Uncharacterized protein</fullName>
    </submittedName>
</protein>
<gene>
    <name evidence="2" type="ORF">EYF80_012565</name>
</gene>
<dbReference type="Proteomes" id="UP000314294">
    <property type="component" value="Unassembled WGS sequence"/>
</dbReference>
<organism evidence="2 3">
    <name type="scientific">Liparis tanakae</name>
    <name type="common">Tanaka's snailfish</name>
    <dbReference type="NCBI Taxonomy" id="230148"/>
    <lineage>
        <taxon>Eukaryota</taxon>
        <taxon>Metazoa</taxon>
        <taxon>Chordata</taxon>
        <taxon>Craniata</taxon>
        <taxon>Vertebrata</taxon>
        <taxon>Euteleostomi</taxon>
        <taxon>Actinopterygii</taxon>
        <taxon>Neopterygii</taxon>
        <taxon>Teleostei</taxon>
        <taxon>Neoteleostei</taxon>
        <taxon>Acanthomorphata</taxon>
        <taxon>Eupercaria</taxon>
        <taxon>Perciformes</taxon>
        <taxon>Cottioidei</taxon>
        <taxon>Cottales</taxon>
        <taxon>Liparidae</taxon>
        <taxon>Liparis</taxon>
    </lineage>
</organism>
<dbReference type="EMBL" id="SRLO01000085">
    <property type="protein sequence ID" value="TNN77258.1"/>
    <property type="molecule type" value="Genomic_DNA"/>
</dbReference>
<feature type="compositionally biased region" description="Basic and acidic residues" evidence="1">
    <location>
        <begin position="15"/>
        <end position="24"/>
    </location>
</feature>
<evidence type="ECO:0000256" key="1">
    <source>
        <dbReference type="SAM" id="MobiDB-lite"/>
    </source>
</evidence>
<evidence type="ECO:0000313" key="2">
    <source>
        <dbReference type="EMBL" id="TNN77258.1"/>
    </source>
</evidence>
<reference evidence="2 3" key="1">
    <citation type="submission" date="2019-03" db="EMBL/GenBank/DDBJ databases">
        <title>First draft genome of Liparis tanakae, snailfish: a comprehensive survey of snailfish specific genes.</title>
        <authorList>
            <person name="Kim W."/>
            <person name="Song I."/>
            <person name="Jeong J.-H."/>
            <person name="Kim D."/>
            <person name="Kim S."/>
            <person name="Ryu S."/>
            <person name="Song J.Y."/>
            <person name="Lee S.K."/>
        </authorList>
    </citation>
    <scope>NUCLEOTIDE SEQUENCE [LARGE SCALE GENOMIC DNA]</scope>
    <source>
        <tissue evidence="2">Muscle</tissue>
    </source>
</reference>
<dbReference type="AlphaFoldDB" id="A0A4Z2IHE7"/>
<proteinExistence type="predicted"/>
<sequence>MPTGGQPPSFLPGGARRDEAHGEETDWVSSSGTFWEVLGGPGRFWEVLGGSGRFSGPVRPVS</sequence>
<name>A0A4Z2IHE7_9TELE</name>
<comment type="caution">
    <text evidence="2">The sequence shown here is derived from an EMBL/GenBank/DDBJ whole genome shotgun (WGS) entry which is preliminary data.</text>
</comment>
<accession>A0A4Z2IHE7</accession>
<keyword evidence="3" id="KW-1185">Reference proteome</keyword>
<feature type="region of interest" description="Disordered" evidence="1">
    <location>
        <begin position="1"/>
        <end position="29"/>
    </location>
</feature>